<dbReference type="Pfam" id="PF05729">
    <property type="entry name" value="NACHT"/>
    <property type="match status" value="1"/>
</dbReference>
<evidence type="ECO:0000313" key="3">
    <source>
        <dbReference type="Proteomes" id="UP001216579"/>
    </source>
</evidence>
<dbReference type="SUPFAM" id="SSF52540">
    <property type="entry name" value="P-loop containing nucleoside triphosphate hydrolases"/>
    <property type="match status" value="1"/>
</dbReference>
<dbReference type="PROSITE" id="PS50837">
    <property type="entry name" value="NACHT"/>
    <property type="match status" value="1"/>
</dbReference>
<dbReference type="PANTHER" id="PTHR46844">
    <property type="entry name" value="SLR5058 PROTEIN"/>
    <property type="match status" value="1"/>
</dbReference>
<dbReference type="InterPro" id="IPR007111">
    <property type="entry name" value="NACHT_NTPase"/>
</dbReference>
<organism evidence="2 3">
    <name type="scientific">Streptomyces silvisoli</name>
    <dbReference type="NCBI Taxonomy" id="3034235"/>
    <lineage>
        <taxon>Bacteria</taxon>
        <taxon>Bacillati</taxon>
        <taxon>Actinomycetota</taxon>
        <taxon>Actinomycetes</taxon>
        <taxon>Kitasatosporales</taxon>
        <taxon>Streptomycetaceae</taxon>
        <taxon>Streptomyces</taxon>
    </lineage>
</organism>
<dbReference type="Proteomes" id="UP001216579">
    <property type="component" value="Unassembled WGS sequence"/>
</dbReference>
<dbReference type="EMBL" id="JARJBC010000019">
    <property type="protein sequence ID" value="MDF3292628.1"/>
    <property type="molecule type" value="Genomic_DNA"/>
</dbReference>
<dbReference type="InterPro" id="IPR027417">
    <property type="entry name" value="P-loop_NTPase"/>
</dbReference>
<dbReference type="Pfam" id="PF13365">
    <property type="entry name" value="Trypsin_2"/>
    <property type="match status" value="1"/>
</dbReference>
<protein>
    <submittedName>
        <fullName evidence="2">NACHT domain-containing protein</fullName>
    </submittedName>
</protein>
<dbReference type="PANTHER" id="PTHR46844:SF1">
    <property type="entry name" value="SLR5058 PROTEIN"/>
    <property type="match status" value="1"/>
</dbReference>
<gene>
    <name evidence="2" type="ORF">P3G67_26035</name>
</gene>
<sequence>MSVPRHPGRTHLVAVTTANDEVRGSGYLLNPRLVLTAGHVVANVPATELQVCRLQTLRSTSAEVLRIESDVALLLTAESLADPDELPSVEMSELASDARFDDCSALGLPAVMTRATAGVAPLEVSFRIAPNSADIHGYLSLELLSNPPQGPAPWRGMSGAPVFHAGRWLVGVIVRDSADWGHSRLEAVPIGAFFDALPLADAVFRVPQPITESEARDVSFLDAYRKEVIRRYGHIELFGLGMHGHLADDIGIEHAYVSLHAGLPTIGRSSTAQERPVEQLIPKNTRLLLRGDPGAGKSTLLEWLAVSIARRSCAGPLEPFNERVPFLIRLRDMYAPRWKQVEGLDGVPPEPEQFLHFNRMANGSTPPDGWVRRMLDQDRALLLVDGLDEVLEAHRDRVLRWINQLLRDFPSLHIIVTGRPEALHHWNPPDRLGFVELKLLELNEEQRAELIHKWHQAAILGVSSSRLSDEERGRRIDRLSSLEAALTQHINASEDLSALAATPLLCAVLCKLHEVHGTRLPRFRQELYARTIDMMLGLRDADREVPDPLPHLDVDQRRAILSWIAGYLTTEGEREIPPERFDEKVQDRLRSLGREAGAHSAEDIRKALQERSGLLVAPSEELLRFSHRTFQDYLAATDMVAQRAFGQLASHAGEEAWDDVLHFAMSQCNLADTGEFVAQLRRKLRLVSDRNHRARMRMAAASCIPYAVQMSAEDRESLIAGVAKSFRTIAKKRRGRTDFSPVRPDFSQYAAVGPDLLAALQRDFDWQDPQLCINAVFLAGEVGGPEALRFLARIPREQRQELAATLAAMWDAFPGPDYVDEVLAGLDLRFLRILSLDQFAHARAVGEVKALIVQRALPIEATAKFAEEHGVQSLHLRESTLRHGISLAALSHARKLTELDLGSGATGAMTSSEAPPLLPMGWGLGSDEALFSLPPLPGLKMLTLMAMPADWAAQTAGWTSLTHLWLFDRAAGAIGELRGLPALTELSVASETEYSVPSALVHPGVTRLALVLGEADWELDLAHLPSAFPALTDLLLVSGQRGRQAIDLAPLQRVSDLRIWISGVSRADGRIRGAEAFTNGQVQWHNHLHLLRRSYRPPSN</sequence>
<keyword evidence="3" id="KW-1185">Reference proteome</keyword>
<dbReference type="InterPro" id="IPR009003">
    <property type="entry name" value="Peptidase_S1_PA"/>
</dbReference>
<proteinExistence type="predicted"/>
<reference evidence="2 3" key="1">
    <citation type="submission" date="2023-03" db="EMBL/GenBank/DDBJ databases">
        <title>Draft genome sequence of Streptomyces sp. RB6PN23 isolated from peat swamp forest in Thailand.</title>
        <authorList>
            <person name="Klaysubun C."/>
            <person name="Duangmal K."/>
        </authorList>
    </citation>
    <scope>NUCLEOTIDE SEQUENCE [LARGE SCALE GENOMIC DNA]</scope>
    <source>
        <strain evidence="2 3">RB6PN23</strain>
    </source>
</reference>
<accession>A0ABT5ZUD5</accession>
<dbReference type="SUPFAM" id="SSF50494">
    <property type="entry name" value="Trypsin-like serine proteases"/>
    <property type="match status" value="1"/>
</dbReference>
<comment type="caution">
    <text evidence="2">The sequence shown here is derived from an EMBL/GenBank/DDBJ whole genome shotgun (WGS) entry which is preliminary data.</text>
</comment>
<evidence type="ECO:0000313" key="2">
    <source>
        <dbReference type="EMBL" id="MDF3292628.1"/>
    </source>
</evidence>
<dbReference type="Gene3D" id="3.40.50.300">
    <property type="entry name" value="P-loop containing nucleotide triphosphate hydrolases"/>
    <property type="match status" value="1"/>
</dbReference>
<dbReference type="RefSeq" id="WP_276095680.1">
    <property type="nucleotide sequence ID" value="NZ_JARJBC010000019.1"/>
</dbReference>
<feature type="domain" description="NACHT" evidence="1">
    <location>
        <begin position="285"/>
        <end position="641"/>
    </location>
</feature>
<evidence type="ECO:0000259" key="1">
    <source>
        <dbReference type="PROSITE" id="PS50837"/>
    </source>
</evidence>
<name>A0ABT5ZUD5_9ACTN</name>